<dbReference type="Pfam" id="PF09111">
    <property type="entry name" value="SLIDE"/>
    <property type="match status" value="1"/>
</dbReference>
<evidence type="ECO:0000256" key="10">
    <source>
        <dbReference type="ARBA" id="ARBA00023015"/>
    </source>
</evidence>
<evidence type="ECO:0000256" key="6">
    <source>
        <dbReference type="ARBA" id="ARBA00022801"/>
    </source>
</evidence>
<feature type="region of interest" description="Disordered" evidence="13">
    <location>
        <begin position="1"/>
        <end position="83"/>
    </location>
</feature>
<dbReference type="InterPro" id="IPR009057">
    <property type="entry name" value="Homeodomain-like_sf"/>
</dbReference>
<evidence type="ECO:0000313" key="17">
    <source>
        <dbReference type="EMBL" id="TPX32545.1"/>
    </source>
</evidence>
<dbReference type="SMART" id="SM00490">
    <property type="entry name" value="HELICc"/>
    <property type="match status" value="1"/>
</dbReference>
<keyword evidence="7" id="KW-0347">Helicase</keyword>
<dbReference type="InterPro" id="IPR001650">
    <property type="entry name" value="Helicase_C-like"/>
</dbReference>
<dbReference type="SMART" id="SM00717">
    <property type="entry name" value="SANT"/>
    <property type="match status" value="2"/>
</dbReference>
<dbReference type="InterPro" id="IPR027417">
    <property type="entry name" value="P-loop_NTPase"/>
</dbReference>
<dbReference type="Pfam" id="PF00176">
    <property type="entry name" value="SNF2-rel_dom"/>
    <property type="match status" value="1"/>
</dbReference>
<evidence type="ECO:0000256" key="1">
    <source>
        <dbReference type="ARBA" id="ARBA00004123"/>
    </source>
</evidence>
<feature type="compositionally biased region" description="Basic and acidic residues" evidence="13">
    <location>
        <begin position="40"/>
        <end position="63"/>
    </location>
</feature>
<dbReference type="SUPFAM" id="SSF46689">
    <property type="entry name" value="Homeodomain-like"/>
    <property type="match status" value="2"/>
</dbReference>
<dbReference type="InterPro" id="IPR036306">
    <property type="entry name" value="ISWI_HAND-dom_sf"/>
</dbReference>
<keyword evidence="10" id="KW-0805">Transcription regulation</keyword>
<evidence type="ECO:0000259" key="16">
    <source>
        <dbReference type="PROSITE" id="PS51293"/>
    </source>
</evidence>
<dbReference type="EMBL" id="QEAO01000029">
    <property type="protein sequence ID" value="TPX32545.1"/>
    <property type="molecule type" value="Genomic_DNA"/>
</dbReference>
<dbReference type="GO" id="GO:0042393">
    <property type="term" value="F:histone binding"/>
    <property type="evidence" value="ECO:0007669"/>
    <property type="project" value="TreeGrafter"/>
</dbReference>
<evidence type="ECO:0000256" key="11">
    <source>
        <dbReference type="ARBA" id="ARBA00023163"/>
    </source>
</evidence>
<dbReference type="InterPro" id="IPR038718">
    <property type="entry name" value="SNF2-like_sf"/>
</dbReference>
<dbReference type="Gene3D" id="1.10.10.60">
    <property type="entry name" value="Homeodomain-like"/>
    <property type="match status" value="2"/>
</dbReference>
<dbReference type="GO" id="GO:0016887">
    <property type="term" value="F:ATP hydrolysis activity"/>
    <property type="evidence" value="ECO:0007669"/>
    <property type="project" value="TreeGrafter"/>
</dbReference>
<dbReference type="SUPFAM" id="SSF101224">
    <property type="entry name" value="HAND domain of the nucleosome remodeling ATPase ISWI"/>
    <property type="match status" value="1"/>
</dbReference>
<dbReference type="PROSITE" id="PS51194">
    <property type="entry name" value="HELICASE_CTER"/>
    <property type="match status" value="1"/>
</dbReference>
<proteinExistence type="inferred from homology"/>
<dbReference type="Gene3D" id="3.40.50.10810">
    <property type="entry name" value="Tandem AAA-ATPase domain"/>
    <property type="match status" value="1"/>
</dbReference>
<evidence type="ECO:0000256" key="2">
    <source>
        <dbReference type="ARBA" id="ARBA00009687"/>
    </source>
</evidence>
<reference evidence="17 18" key="1">
    <citation type="journal article" date="2019" name="Sci. Rep.">
        <title>Comparative genomics of chytrid fungi reveal insights into the obligate biotrophic and pathogenic lifestyle of Synchytrium endobioticum.</title>
        <authorList>
            <person name="van de Vossenberg B.T.L.H."/>
            <person name="Warris S."/>
            <person name="Nguyen H.D.T."/>
            <person name="van Gent-Pelzer M.P.E."/>
            <person name="Joly D.L."/>
            <person name="van de Geest H.C."/>
            <person name="Bonants P.J.M."/>
            <person name="Smith D.S."/>
            <person name="Levesque C.A."/>
            <person name="van der Lee T.A.J."/>
        </authorList>
    </citation>
    <scope>NUCLEOTIDE SEQUENCE [LARGE SCALE GENOMIC DNA]</scope>
    <source>
        <strain evidence="17 18">JEL517</strain>
    </source>
</reference>
<keyword evidence="6" id="KW-0378">Hydrolase</keyword>
<dbReference type="InterPro" id="IPR015195">
    <property type="entry name" value="SLIDE"/>
</dbReference>
<dbReference type="GO" id="GO:0140658">
    <property type="term" value="F:ATP-dependent chromatin remodeler activity"/>
    <property type="evidence" value="ECO:0007669"/>
    <property type="project" value="TreeGrafter"/>
</dbReference>
<feature type="domain" description="Helicase C-terminal" evidence="15">
    <location>
        <begin position="487"/>
        <end position="638"/>
    </location>
</feature>
<dbReference type="CDD" id="cd17997">
    <property type="entry name" value="DEXHc_SMARCA1_SMARCA5"/>
    <property type="match status" value="1"/>
</dbReference>
<dbReference type="CDD" id="cd18793">
    <property type="entry name" value="SF2_C_SNF"/>
    <property type="match status" value="1"/>
</dbReference>
<keyword evidence="18" id="KW-1185">Reference proteome</keyword>
<dbReference type="InterPro" id="IPR014001">
    <property type="entry name" value="Helicase_ATP-bd"/>
</dbReference>
<evidence type="ECO:0000256" key="7">
    <source>
        <dbReference type="ARBA" id="ARBA00022806"/>
    </source>
</evidence>
<feature type="domain" description="Helicase ATP-binding" evidence="14">
    <location>
        <begin position="192"/>
        <end position="357"/>
    </location>
</feature>
<dbReference type="Gene3D" id="3.40.50.300">
    <property type="entry name" value="P-loop containing nucleotide triphosphate hydrolases"/>
    <property type="match status" value="1"/>
</dbReference>
<feature type="region of interest" description="Disordered" evidence="13">
    <location>
        <begin position="1018"/>
        <end position="1075"/>
    </location>
</feature>
<dbReference type="GO" id="GO:0005524">
    <property type="term" value="F:ATP binding"/>
    <property type="evidence" value="ECO:0007669"/>
    <property type="project" value="UniProtKB-KW"/>
</dbReference>
<evidence type="ECO:0000313" key="18">
    <source>
        <dbReference type="Proteomes" id="UP000319731"/>
    </source>
</evidence>
<dbReference type="PANTHER" id="PTHR45623">
    <property type="entry name" value="CHROMODOMAIN-HELICASE-DNA-BINDING PROTEIN 3-RELATED-RELATED"/>
    <property type="match status" value="1"/>
</dbReference>
<feature type="compositionally biased region" description="Acidic residues" evidence="13">
    <location>
        <begin position="1"/>
        <end position="12"/>
    </location>
</feature>
<dbReference type="CDD" id="cd00167">
    <property type="entry name" value="SANT"/>
    <property type="match status" value="1"/>
</dbReference>
<keyword evidence="4" id="KW-0677">Repeat</keyword>
<dbReference type="PROSITE" id="PS51293">
    <property type="entry name" value="SANT"/>
    <property type="match status" value="1"/>
</dbReference>
<dbReference type="InterPro" id="IPR049730">
    <property type="entry name" value="SNF2/RAD54-like_C"/>
</dbReference>
<dbReference type="OrthoDB" id="5857104at2759"/>
<dbReference type="GO" id="GO:0031491">
    <property type="term" value="F:nucleosome binding"/>
    <property type="evidence" value="ECO:0007669"/>
    <property type="project" value="InterPro"/>
</dbReference>
<dbReference type="STRING" id="1806994.A0A507C536"/>
<keyword evidence="8" id="KW-0067">ATP-binding</keyword>
<comment type="caution">
    <text evidence="17">The sequence shown here is derived from an EMBL/GenBank/DDBJ whole genome shotgun (WGS) entry which is preliminary data.</text>
</comment>
<dbReference type="Proteomes" id="UP000319731">
    <property type="component" value="Unassembled WGS sequence"/>
</dbReference>
<feature type="domain" description="SANT" evidence="16">
    <location>
        <begin position="844"/>
        <end position="896"/>
    </location>
</feature>
<dbReference type="Pfam" id="PF00271">
    <property type="entry name" value="Helicase_C"/>
    <property type="match status" value="1"/>
</dbReference>
<evidence type="ECO:0000256" key="12">
    <source>
        <dbReference type="ARBA" id="ARBA00023242"/>
    </source>
</evidence>
<dbReference type="FunFam" id="1.10.10.60:FF:000022">
    <property type="entry name" value="ISWI chromatin-remodeling complex ATPase CHR11 isoform A"/>
    <property type="match status" value="1"/>
</dbReference>
<evidence type="ECO:0000256" key="8">
    <source>
        <dbReference type="ARBA" id="ARBA00022840"/>
    </source>
</evidence>
<feature type="compositionally biased region" description="Basic and acidic residues" evidence="13">
    <location>
        <begin position="814"/>
        <end position="825"/>
    </location>
</feature>
<dbReference type="Pfam" id="PF09110">
    <property type="entry name" value="HAND"/>
    <property type="match status" value="1"/>
</dbReference>
<keyword evidence="11" id="KW-0804">Transcription</keyword>
<dbReference type="GO" id="GO:0034728">
    <property type="term" value="P:nucleosome organization"/>
    <property type="evidence" value="ECO:0007669"/>
    <property type="project" value="TreeGrafter"/>
</dbReference>
<dbReference type="Gene3D" id="1.10.1040.30">
    <property type="entry name" value="ISWI, HAND domain"/>
    <property type="match status" value="1"/>
</dbReference>
<dbReference type="AlphaFoldDB" id="A0A507C536"/>
<keyword evidence="9" id="KW-0156">Chromatin regulator</keyword>
<keyword evidence="12" id="KW-0539">Nucleus</keyword>
<dbReference type="GO" id="GO:0004386">
    <property type="term" value="F:helicase activity"/>
    <property type="evidence" value="ECO:0007669"/>
    <property type="project" value="UniProtKB-KW"/>
</dbReference>
<dbReference type="SMART" id="SM00487">
    <property type="entry name" value="DEXDc"/>
    <property type="match status" value="1"/>
</dbReference>
<evidence type="ECO:0000259" key="15">
    <source>
        <dbReference type="PROSITE" id="PS51194"/>
    </source>
</evidence>
<dbReference type="PROSITE" id="PS51192">
    <property type="entry name" value="HELICASE_ATP_BIND_1"/>
    <property type="match status" value="1"/>
</dbReference>
<dbReference type="Gene3D" id="1.20.5.1190">
    <property type="entry name" value="iswi atpase"/>
    <property type="match status" value="1"/>
</dbReference>
<feature type="compositionally biased region" description="Low complexity" evidence="13">
    <location>
        <begin position="1022"/>
        <end position="1036"/>
    </location>
</feature>
<gene>
    <name evidence="17" type="ORF">SmJEL517_g04395</name>
</gene>
<evidence type="ECO:0000259" key="14">
    <source>
        <dbReference type="PROSITE" id="PS51192"/>
    </source>
</evidence>
<dbReference type="FunFam" id="3.40.50.10810:FF:000002">
    <property type="entry name" value="ISWI chromatin-remodeling complex ATPase CHR11 isoform A"/>
    <property type="match status" value="1"/>
</dbReference>
<evidence type="ECO:0000256" key="13">
    <source>
        <dbReference type="SAM" id="MobiDB-lite"/>
    </source>
</evidence>
<feature type="region of interest" description="Disordered" evidence="13">
    <location>
        <begin position="122"/>
        <end position="155"/>
    </location>
</feature>
<name>A0A507C536_9FUNG</name>
<dbReference type="InterPro" id="IPR044754">
    <property type="entry name" value="Isw1/2_DEXHc"/>
</dbReference>
<comment type="similarity">
    <text evidence="2">Belongs to the SNF2/RAD54 helicase family. ISWI subfamily.</text>
</comment>
<organism evidence="17 18">
    <name type="scientific">Synchytrium microbalum</name>
    <dbReference type="NCBI Taxonomy" id="1806994"/>
    <lineage>
        <taxon>Eukaryota</taxon>
        <taxon>Fungi</taxon>
        <taxon>Fungi incertae sedis</taxon>
        <taxon>Chytridiomycota</taxon>
        <taxon>Chytridiomycota incertae sedis</taxon>
        <taxon>Chytridiomycetes</taxon>
        <taxon>Synchytriales</taxon>
        <taxon>Synchytriaceae</taxon>
        <taxon>Synchytrium</taxon>
    </lineage>
</organism>
<feature type="region of interest" description="Disordered" evidence="13">
    <location>
        <begin position="810"/>
        <end position="830"/>
    </location>
</feature>
<sequence length="1075" mass="123129">MDVDEIQVDSDDSPMAKDNDSAMSETSDVEVEDSDDDAEMRDSTDGDINIDSKPKVRKAEGVKQRKAAKANQKSTFDKQRKELNSTREADTLRRYKYLIGQTEVFAHFLNLKTKGIGLEPSEAKAKASSKASSKSTDASHRHRKTEKEEDEELLQGDDEDVMQVVSVFEESPAFIQGGIMRDYQLQGLNWLISLYENGINGILADEMGLGKTLQTISLLGYLKTIHGVEGPHLVVVPKTTLHNWMSEFKKWCPEIDAFMFHGDKEGRAALVQDTLLPGKFGVCVTSYEMCLREKTHLKKFSWQYIIIDEAHRIKNENSLLSQIVREFPSRNRLLITGTPLQNNLHELWALLNFLLPDVFEKSADFDAWFAKQGADQDKVVAQLHKVLRPFLLRRIKADVEKSLLPKKRINLYVGMSSMQRRWYQKILEKDIDAVNGATGRGSKTRLQNIVMQLRKCCNHPYLFDGAEPGPPYTTDQHIVDNSGKMAILDKLLARMKSKGSRVLIFSQMSRVLDILEDYCFWRGYQYCRIDGQTAHEDRIRMIDDYNAEGSEKFIFLLTTRAGGLGINLATADTVVMYDNDWNPQVDLQAEDRAHRIGQKKQVVVFRFITENTIDEKVIEKATQKLRLDQLVIQQGRATVKPGMTNEDLLSMIQHGAESIFKSADSTIGNDDIEEILKRGEEKTAELEGKYKDMGLDDLQKFTMEAKTMEWEGEDYGKRNAVINKTWIAPSKRQARAKEYDVDGYFRRTLETGGKRHMPNRPKTATSKVEDYKFFPREMEDLQEKETLFAQKTQGFKVLRRTPDEGEVITEEELEKEREEEQAKVDEAEDLTDEEKVQLAELKSQAFNDWNRRDFQLFTKANEKYGRKNLEAIARDIEGKTLEQVTAYAKTFWERCEELIEWERIKGNIEKGEGKIQKTIEVQQALRDKVASYREPLLQMKLQYGTSKGKNFNEEEDRFLVVMLERFGYGTDDAYEKIKQELKKSPMFRFDWFVKSRTVAEVQRRCGSLITMIQKELDEPNKAGGDASAPAGPTATAGEEEVKEEKKDTKGKRKAKEPAAPLPDVATTATKKRKKA</sequence>
<dbReference type="RefSeq" id="XP_031023732.1">
    <property type="nucleotide sequence ID" value="XM_031170323.1"/>
</dbReference>
<keyword evidence="5" id="KW-0547">Nucleotide-binding</keyword>
<dbReference type="InterPro" id="IPR017884">
    <property type="entry name" value="SANT_dom"/>
</dbReference>
<dbReference type="InterPro" id="IPR001005">
    <property type="entry name" value="SANT/Myb"/>
</dbReference>
<comment type="subcellular location">
    <subcellularLocation>
        <location evidence="1">Nucleus</location>
    </subcellularLocation>
</comment>
<dbReference type="GO" id="GO:0003677">
    <property type="term" value="F:DNA binding"/>
    <property type="evidence" value="ECO:0007669"/>
    <property type="project" value="InterPro"/>
</dbReference>
<protein>
    <submittedName>
        <fullName evidence="17">Uncharacterized protein</fullName>
    </submittedName>
</protein>
<feature type="compositionally biased region" description="Low complexity" evidence="13">
    <location>
        <begin position="126"/>
        <end position="135"/>
    </location>
</feature>
<evidence type="ECO:0000256" key="3">
    <source>
        <dbReference type="ARBA" id="ARBA00022553"/>
    </source>
</evidence>
<keyword evidence="3" id="KW-0597">Phosphoprotein</keyword>
<evidence type="ECO:0000256" key="4">
    <source>
        <dbReference type="ARBA" id="ARBA00022737"/>
    </source>
</evidence>
<dbReference type="InterPro" id="IPR000330">
    <property type="entry name" value="SNF2_N"/>
</dbReference>
<evidence type="ECO:0000256" key="5">
    <source>
        <dbReference type="ARBA" id="ARBA00022741"/>
    </source>
</evidence>
<dbReference type="GO" id="GO:0031010">
    <property type="term" value="C:ISWI-type complex"/>
    <property type="evidence" value="ECO:0007669"/>
    <property type="project" value="UniProtKB-ARBA"/>
</dbReference>
<dbReference type="SUPFAM" id="SSF52540">
    <property type="entry name" value="P-loop containing nucleoside triphosphate hydrolases"/>
    <property type="match status" value="2"/>
</dbReference>
<feature type="compositionally biased region" description="Acidic residues" evidence="13">
    <location>
        <begin position="27"/>
        <end position="39"/>
    </location>
</feature>
<dbReference type="InterPro" id="IPR015194">
    <property type="entry name" value="ISWI_HAND-dom"/>
</dbReference>
<accession>A0A507C536</accession>
<dbReference type="PANTHER" id="PTHR45623:SF49">
    <property type="entry name" value="SWI_SNF-RELATED MATRIX-ASSOCIATED ACTIN-DEPENDENT REGULATOR OF CHROMATIN SUBFAMILY A MEMBER 5"/>
    <property type="match status" value="1"/>
</dbReference>
<evidence type="ECO:0000256" key="9">
    <source>
        <dbReference type="ARBA" id="ARBA00022853"/>
    </source>
</evidence>
<dbReference type="GO" id="GO:0045944">
    <property type="term" value="P:positive regulation of transcription by RNA polymerase II"/>
    <property type="evidence" value="ECO:0007669"/>
    <property type="project" value="UniProtKB-ARBA"/>
</dbReference>
<dbReference type="GeneID" id="42005620"/>
<dbReference type="FunFam" id="3.40.50.300:FF:000082">
    <property type="entry name" value="ISWI chromatin remodeling complex ATPase ISW1"/>
    <property type="match status" value="1"/>
</dbReference>